<evidence type="ECO:0000259" key="6">
    <source>
        <dbReference type="PROSITE" id="PS51900"/>
    </source>
</evidence>
<evidence type="ECO:0000256" key="4">
    <source>
        <dbReference type="PROSITE-ProRule" id="PRU01248"/>
    </source>
</evidence>
<organism evidence="7 8">
    <name type="scientific">Halopenitus malekzadehii</name>
    <dbReference type="NCBI Taxonomy" id="1267564"/>
    <lineage>
        <taxon>Archaea</taxon>
        <taxon>Methanobacteriati</taxon>
        <taxon>Methanobacteriota</taxon>
        <taxon>Stenosarchaea group</taxon>
        <taxon>Halobacteria</taxon>
        <taxon>Halobacteriales</taxon>
        <taxon>Haloferacaceae</taxon>
        <taxon>Halopenitus</taxon>
    </lineage>
</organism>
<dbReference type="CDD" id="cd00397">
    <property type="entry name" value="DNA_BRE_C"/>
    <property type="match status" value="1"/>
</dbReference>
<feature type="domain" description="Core-binding (CB)" evidence="6">
    <location>
        <begin position="29"/>
        <end position="122"/>
    </location>
</feature>
<dbReference type="PROSITE" id="PS51900">
    <property type="entry name" value="CB"/>
    <property type="match status" value="1"/>
</dbReference>
<dbReference type="GO" id="GO:0015074">
    <property type="term" value="P:DNA integration"/>
    <property type="evidence" value="ECO:0007669"/>
    <property type="project" value="UniProtKB-KW"/>
</dbReference>
<keyword evidence="2 4" id="KW-0238">DNA-binding</keyword>
<dbReference type="InterPro" id="IPR011010">
    <property type="entry name" value="DNA_brk_join_enz"/>
</dbReference>
<feature type="domain" description="Tyr recombinase" evidence="5">
    <location>
        <begin position="168"/>
        <end position="368"/>
    </location>
</feature>
<dbReference type="PANTHER" id="PTHR30349">
    <property type="entry name" value="PHAGE INTEGRASE-RELATED"/>
    <property type="match status" value="1"/>
</dbReference>
<keyword evidence="1" id="KW-0229">DNA integration</keyword>
<dbReference type="InterPro" id="IPR010998">
    <property type="entry name" value="Integrase_recombinase_N"/>
</dbReference>
<dbReference type="SUPFAM" id="SSF56349">
    <property type="entry name" value="DNA breaking-rejoining enzymes"/>
    <property type="match status" value="1"/>
</dbReference>
<dbReference type="InterPro" id="IPR002104">
    <property type="entry name" value="Integrase_catalytic"/>
</dbReference>
<evidence type="ECO:0000313" key="8">
    <source>
        <dbReference type="Proteomes" id="UP000199215"/>
    </source>
</evidence>
<dbReference type="EMBL" id="FNWU01000004">
    <property type="protein sequence ID" value="SEH52479.1"/>
    <property type="molecule type" value="Genomic_DNA"/>
</dbReference>
<dbReference type="PANTHER" id="PTHR30349:SF41">
    <property type="entry name" value="INTEGRASE_RECOMBINASE PROTEIN MJ0367-RELATED"/>
    <property type="match status" value="1"/>
</dbReference>
<name>A0A1H6IXM3_9EURY</name>
<dbReference type="InterPro" id="IPR044068">
    <property type="entry name" value="CB"/>
</dbReference>
<dbReference type="GO" id="GO:0006310">
    <property type="term" value="P:DNA recombination"/>
    <property type="evidence" value="ECO:0007669"/>
    <property type="project" value="UniProtKB-KW"/>
</dbReference>
<gene>
    <name evidence="7" type="ORF">SAMN05192561_104142</name>
</gene>
<dbReference type="InterPro" id="IPR013762">
    <property type="entry name" value="Integrase-like_cat_sf"/>
</dbReference>
<proteinExistence type="predicted"/>
<dbReference type="Gene3D" id="1.10.150.130">
    <property type="match status" value="1"/>
</dbReference>
<dbReference type="PROSITE" id="PS51898">
    <property type="entry name" value="TYR_RECOMBINASE"/>
    <property type="match status" value="1"/>
</dbReference>
<dbReference type="RefSeq" id="WP_092816987.1">
    <property type="nucleotide sequence ID" value="NZ_FNWU01000004.1"/>
</dbReference>
<keyword evidence="3" id="KW-0233">DNA recombination</keyword>
<evidence type="ECO:0000256" key="3">
    <source>
        <dbReference type="ARBA" id="ARBA00023172"/>
    </source>
</evidence>
<keyword evidence="8" id="KW-1185">Reference proteome</keyword>
<evidence type="ECO:0000313" key="7">
    <source>
        <dbReference type="EMBL" id="SEH52479.1"/>
    </source>
</evidence>
<dbReference type="Pfam" id="PF00589">
    <property type="entry name" value="Phage_integrase"/>
    <property type="match status" value="1"/>
</dbReference>
<dbReference type="OrthoDB" id="330648at2157"/>
<evidence type="ECO:0000256" key="1">
    <source>
        <dbReference type="ARBA" id="ARBA00022908"/>
    </source>
</evidence>
<evidence type="ECO:0000256" key="2">
    <source>
        <dbReference type="ARBA" id="ARBA00023125"/>
    </source>
</evidence>
<evidence type="ECO:0000259" key="5">
    <source>
        <dbReference type="PROSITE" id="PS51898"/>
    </source>
</evidence>
<dbReference type="Gene3D" id="1.10.443.10">
    <property type="entry name" value="Intergrase catalytic core"/>
    <property type="match status" value="1"/>
</dbReference>
<dbReference type="Proteomes" id="UP000199215">
    <property type="component" value="Unassembled WGS sequence"/>
</dbReference>
<accession>A0A1H6IXM3</accession>
<sequence length="371" mass="43393">MAKVTKAGFDGGPIVPKPTREQLTDRQLEDYAEHRVRLISWMENLGKSPEQGEGYAQDTVNGRAYRLDAFYRFVWEEEGRYTTQVTHDHADEWMRKLAYGDTSQENKASHLKTVKMLFRWRAREFGGEEWESEITFSTNSGQTNPKDYLTQEERQRIRDASLEYGGVPNYNSLSPDERDHWKAHLAQRFEKPKRDIGPDDFSRANSWKIPSLIWAALDTGLRPVEVKRAKKQWADVQNKVLRIPKEDSSKNYNNWTVSLTERTANALGRWLAEREQYAKYDGRDELWLNRIGNPYQYYSLNRIFRDICEDASIPSEGRTFYAIRHSLATYMTREEGLAAAQAQMRHKSQVSTMRYDQAPVEDRREALDRMG</sequence>
<dbReference type="InterPro" id="IPR050090">
    <property type="entry name" value="Tyrosine_recombinase_XerCD"/>
</dbReference>
<reference evidence="7 8" key="1">
    <citation type="submission" date="2016-10" db="EMBL/GenBank/DDBJ databases">
        <authorList>
            <person name="de Groot N.N."/>
        </authorList>
    </citation>
    <scope>NUCLEOTIDE SEQUENCE [LARGE SCALE GENOMIC DNA]</scope>
    <source>
        <strain evidence="7 8">IBRC-M10418</strain>
    </source>
</reference>
<dbReference type="AlphaFoldDB" id="A0A1H6IXM3"/>
<dbReference type="GO" id="GO:0003677">
    <property type="term" value="F:DNA binding"/>
    <property type="evidence" value="ECO:0007669"/>
    <property type="project" value="UniProtKB-UniRule"/>
</dbReference>
<protein>
    <submittedName>
        <fullName evidence="7">Site-specific recombinase XerD</fullName>
    </submittedName>
</protein>